<gene>
    <name evidence="3" type="ORF">PENSUB_6727</name>
</gene>
<dbReference type="EMBL" id="MNBE01000607">
    <property type="protein sequence ID" value="OKP04982.1"/>
    <property type="molecule type" value="Genomic_DNA"/>
</dbReference>
<evidence type="ECO:0000256" key="1">
    <source>
        <dbReference type="SAM" id="MobiDB-lite"/>
    </source>
</evidence>
<dbReference type="InterPro" id="IPR002156">
    <property type="entry name" value="RNaseH_domain"/>
</dbReference>
<feature type="compositionally biased region" description="Basic and acidic residues" evidence="1">
    <location>
        <begin position="145"/>
        <end position="159"/>
    </location>
</feature>
<accession>A0A1Q5TXN5</accession>
<dbReference type="Pfam" id="PF00075">
    <property type="entry name" value="RNase_H"/>
    <property type="match status" value="1"/>
</dbReference>
<dbReference type="SUPFAM" id="SSF53098">
    <property type="entry name" value="Ribonuclease H-like"/>
    <property type="match status" value="1"/>
</dbReference>
<evidence type="ECO:0000313" key="4">
    <source>
        <dbReference type="Proteomes" id="UP000186955"/>
    </source>
</evidence>
<feature type="region of interest" description="Disordered" evidence="1">
    <location>
        <begin position="1"/>
        <end position="28"/>
    </location>
</feature>
<comment type="caution">
    <text evidence="3">The sequence shown here is derived from an EMBL/GenBank/DDBJ whole genome shotgun (WGS) entry which is preliminary data.</text>
</comment>
<reference evidence="3 4" key="1">
    <citation type="submission" date="2016-10" db="EMBL/GenBank/DDBJ databases">
        <title>Genome sequence of the ascomycete fungus Penicillium subrubescens.</title>
        <authorList>
            <person name="De Vries R.P."/>
            <person name="Peng M."/>
            <person name="Dilokpimol A."/>
            <person name="Hilden K."/>
            <person name="Makela M.R."/>
            <person name="Grigoriev I."/>
            <person name="Riley R."/>
            <person name="Granchi Z."/>
        </authorList>
    </citation>
    <scope>NUCLEOTIDE SEQUENCE [LARGE SCALE GENOMIC DNA]</scope>
    <source>
        <strain evidence="3 4">CBS 132785</strain>
    </source>
</reference>
<dbReference type="Proteomes" id="UP000186955">
    <property type="component" value="Unassembled WGS sequence"/>
</dbReference>
<keyword evidence="4" id="KW-1185">Reference proteome</keyword>
<feature type="region of interest" description="Disordered" evidence="1">
    <location>
        <begin position="139"/>
        <end position="162"/>
    </location>
</feature>
<dbReference type="Gene3D" id="3.30.420.10">
    <property type="entry name" value="Ribonuclease H-like superfamily/Ribonuclease H"/>
    <property type="match status" value="1"/>
</dbReference>
<name>A0A1Q5TXN5_9EURO</name>
<dbReference type="CDD" id="cd09276">
    <property type="entry name" value="Rnase_HI_RT_non_LTR"/>
    <property type="match status" value="1"/>
</dbReference>
<feature type="region of interest" description="Disordered" evidence="1">
    <location>
        <begin position="299"/>
        <end position="327"/>
    </location>
</feature>
<dbReference type="InterPro" id="IPR012337">
    <property type="entry name" value="RNaseH-like_sf"/>
</dbReference>
<dbReference type="STRING" id="1316194.A0A1Q5TXN5"/>
<proteinExistence type="predicted"/>
<protein>
    <recommendedName>
        <fullName evidence="2">RNase H type-1 domain-containing protein</fullName>
    </recommendedName>
</protein>
<organism evidence="3 4">
    <name type="scientific">Penicillium subrubescens</name>
    <dbReference type="NCBI Taxonomy" id="1316194"/>
    <lineage>
        <taxon>Eukaryota</taxon>
        <taxon>Fungi</taxon>
        <taxon>Dikarya</taxon>
        <taxon>Ascomycota</taxon>
        <taxon>Pezizomycotina</taxon>
        <taxon>Eurotiomycetes</taxon>
        <taxon>Eurotiomycetidae</taxon>
        <taxon>Eurotiales</taxon>
        <taxon>Aspergillaceae</taxon>
        <taxon>Penicillium</taxon>
    </lineage>
</organism>
<feature type="domain" description="RNase H type-1" evidence="2">
    <location>
        <begin position="240"/>
        <end position="309"/>
    </location>
</feature>
<evidence type="ECO:0000313" key="3">
    <source>
        <dbReference type="EMBL" id="OKP04982.1"/>
    </source>
</evidence>
<evidence type="ECO:0000259" key="2">
    <source>
        <dbReference type="Pfam" id="PF00075"/>
    </source>
</evidence>
<dbReference type="AlphaFoldDB" id="A0A1Q5TXN5"/>
<sequence length="356" mass="39496">MPLSGDPSGHQASLGLPPREGKNGSDEATLGCISTGLVNMGHAGHQSPACIPRNDRTPDALWMLAWHIFGKSYATRGGAMIRTIQRIQRRAAQIIPGGFRTTAGAAVDVGFHLPPVQLQLEQNAVEATMGIRTTPLYDDMASTEAGRDEPGRPLQRRSEQSAFDRLSRILETKHGVRLELLEKRIPHVVPPWWTPPFTHINESAEEAVKGHDTRNTTHLHRWELHQRPRRSGCSCVPPNKRAVIFTDNQAAIQAILNPKHTSGQYILAEAVRALDERRRQGWEMQFRWISAHVGVPGNEAADQAAKEAAESVPNARANAEPPPEPDSLWTLIATAKSTIRRAMKNEWEQAWEKCKP</sequence>
<dbReference type="GO" id="GO:0004523">
    <property type="term" value="F:RNA-DNA hybrid ribonuclease activity"/>
    <property type="evidence" value="ECO:0007669"/>
    <property type="project" value="InterPro"/>
</dbReference>
<dbReference type="GO" id="GO:0003676">
    <property type="term" value="F:nucleic acid binding"/>
    <property type="evidence" value="ECO:0007669"/>
    <property type="project" value="InterPro"/>
</dbReference>
<dbReference type="InterPro" id="IPR036397">
    <property type="entry name" value="RNaseH_sf"/>
</dbReference>